<gene>
    <name evidence="3" type="ORF">N7496_001615</name>
</gene>
<dbReference type="Proteomes" id="UP001147782">
    <property type="component" value="Unassembled WGS sequence"/>
</dbReference>
<dbReference type="PANTHER" id="PTHR43353:SF6">
    <property type="entry name" value="CYTOPLASMIC ALDEHYDE DEHYDROGENASE (EUROFUNG)"/>
    <property type="match status" value="1"/>
</dbReference>
<dbReference type="Pfam" id="PF00171">
    <property type="entry name" value="Aldedh"/>
    <property type="match status" value="1"/>
</dbReference>
<dbReference type="EMBL" id="JAPZBS010000001">
    <property type="protein sequence ID" value="KAJ5390547.1"/>
    <property type="molecule type" value="Genomic_DNA"/>
</dbReference>
<dbReference type="RefSeq" id="XP_056561275.1">
    <property type="nucleotide sequence ID" value="XM_056694546.1"/>
</dbReference>
<dbReference type="GO" id="GO:0009450">
    <property type="term" value="P:gamma-aminobutyric acid catabolic process"/>
    <property type="evidence" value="ECO:0007669"/>
    <property type="project" value="TreeGrafter"/>
</dbReference>
<dbReference type="InterPro" id="IPR016162">
    <property type="entry name" value="Ald_DH_N"/>
</dbReference>
<dbReference type="InterPro" id="IPR016163">
    <property type="entry name" value="Ald_DH_C"/>
</dbReference>
<keyword evidence="4" id="KW-1185">Reference proteome</keyword>
<evidence type="ECO:0000259" key="2">
    <source>
        <dbReference type="Pfam" id="PF00171"/>
    </source>
</evidence>
<accession>A0A9X0B786</accession>
<dbReference type="GeneID" id="81433723"/>
<proteinExistence type="predicted"/>
<comment type="caution">
    <text evidence="3">The sequence shown here is derived from an EMBL/GenBank/DDBJ whole genome shotgun (WGS) entry which is preliminary data.</text>
</comment>
<dbReference type="PANTHER" id="PTHR43353">
    <property type="entry name" value="SUCCINATE-SEMIALDEHYDE DEHYDROGENASE, MITOCHONDRIAL"/>
    <property type="match status" value="1"/>
</dbReference>
<dbReference type="SUPFAM" id="SSF53720">
    <property type="entry name" value="ALDH-like"/>
    <property type="match status" value="1"/>
</dbReference>
<dbReference type="Gene3D" id="3.40.605.10">
    <property type="entry name" value="Aldehyde Dehydrogenase, Chain A, domain 1"/>
    <property type="match status" value="1"/>
</dbReference>
<reference evidence="3" key="1">
    <citation type="submission" date="2022-11" db="EMBL/GenBank/DDBJ databases">
        <authorList>
            <person name="Petersen C."/>
        </authorList>
    </citation>
    <scope>NUCLEOTIDE SEQUENCE</scope>
    <source>
        <strain evidence="3">IBT 29864</strain>
    </source>
</reference>
<organism evidence="3 4">
    <name type="scientific">Penicillium cataractarum</name>
    <dbReference type="NCBI Taxonomy" id="2100454"/>
    <lineage>
        <taxon>Eukaryota</taxon>
        <taxon>Fungi</taxon>
        <taxon>Dikarya</taxon>
        <taxon>Ascomycota</taxon>
        <taxon>Pezizomycotina</taxon>
        <taxon>Eurotiomycetes</taxon>
        <taxon>Eurotiomycetidae</taxon>
        <taxon>Eurotiales</taxon>
        <taxon>Aspergillaceae</taxon>
        <taxon>Penicillium</taxon>
    </lineage>
</organism>
<evidence type="ECO:0000313" key="4">
    <source>
        <dbReference type="Proteomes" id="UP001147782"/>
    </source>
</evidence>
<dbReference type="InterPro" id="IPR050740">
    <property type="entry name" value="Aldehyde_DH_Superfamily"/>
</dbReference>
<dbReference type="OrthoDB" id="310895at2759"/>
<dbReference type="AlphaFoldDB" id="A0A9X0B786"/>
<evidence type="ECO:0000256" key="1">
    <source>
        <dbReference type="ARBA" id="ARBA00023002"/>
    </source>
</evidence>
<reference evidence="3" key="2">
    <citation type="journal article" date="2023" name="IMA Fungus">
        <title>Comparative genomic study of the Penicillium genus elucidates a diverse pangenome and 15 lateral gene transfer events.</title>
        <authorList>
            <person name="Petersen C."/>
            <person name="Sorensen T."/>
            <person name="Nielsen M.R."/>
            <person name="Sondergaard T.E."/>
            <person name="Sorensen J.L."/>
            <person name="Fitzpatrick D.A."/>
            <person name="Frisvad J.C."/>
            <person name="Nielsen K.L."/>
        </authorList>
    </citation>
    <scope>NUCLEOTIDE SEQUENCE</scope>
    <source>
        <strain evidence="3">IBT 29864</strain>
    </source>
</reference>
<sequence length="483" mass="52271">MSDQLTIIPLRIGGKDTASAPSIRFPVYSNVQQKDVYMAESADATTAARAADAALEAFTTWKKVPAVDRRELLQNYARSLRANTERLVAVQQEETSAPELWCRKNIELAVGLVEETAACITSLNGSIPQTSSSSVLSLAFTVPVGPVLVIAPWNSPIILGARNIATAVAAGCTVVFKVSENCPQLHHLLVQLFEDAGLPKGIINVIQASREMASEVTEAVIAHQAIRKVEFVGSASVGRAIGQLCAKYLKPIFMELGGKGPAIVLEDADLAAAAKRCVLGGIRETAFLHHGQLCFSTERIIVAEKVASEFRKLLLAEVESFPVTDGVSPRIVEASRQKLLDAESKGVVFLCGGTDKLSPSKLRPTILEGVTKDMDIYYEEAFGPSAALFVARDDNHAIEIANDSPYGLNAAIHTLDFNRAWQMTQELDFGQVHVNNMTPHDEPTFPIGGVKGSGWGRNNALWGLREFSETKLMTWSVEGQKFV</sequence>
<evidence type="ECO:0000313" key="3">
    <source>
        <dbReference type="EMBL" id="KAJ5390547.1"/>
    </source>
</evidence>
<protein>
    <submittedName>
        <fullName evidence="3">ALDH-like protein</fullName>
    </submittedName>
</protein>
<dbReference type="Gene3D" id="3.40.309.10">
    <property type="entry name" value="Aldehyde Dehydrogenase, Chain A, domain 2"/>
    <property type="match status" value="1"/>
</dbReference>
<feature type="domain" description="Aldehyde dehydrogenase" evidence="2">
    <location>
        <begin position="24"/>
        <end position="471"/>
    </location>
</feature>
<keyword evidence="1" id="KW-0560">Oxidoreductase</keyword>
<dbReference type="InterPro" id="IPR015590">
    <property type="entry name" value="Aldehyde_DH_dom"/>
</dbReference>
<dbReference type="GO" id="GO:0004777">
    <property type="term" value="F:succinate-semialdehyde dehydrogenase (NAD+) activity"/>
    <property type="evidence" value="ECO:0007669"/>
    <property type="project" value="TreeGrafter"/>
</dbReference>
<dbReference type="InterPro" id="IPR016161">
    <property type="entry name" value="Ald_DH/histidinol_DH"/>
</dbReference>
<name>A0A9X0B786_9EURO</name>